<evidence type="ECO:0000313" key="2">
    <source>
        <dbReference type="EMBL" id="NGY06631.1"/>
    </source>
</evidence>
<protein>
    <submittedName>
        <fullName evidence="2">Uncharacterized protein</fullName>
    </submittedName>
</protein>
<gene>
    <name evidence="2" type="ORF">G7Y85_17790</name>
</gene>
<dbReference type="AlphaFoldDB" id="A0A6M2BWR0"/>
<feature type="region of interest" description="Disordered" evidence="1">
    <location>
        <begin position="1"/>
        <end position="21"/>
    </location>
</feature>
<feature type="region of interest" description="Disordered" evidence="1">
    <location>
        <begin position="111"/>
        <end position="163"/>
    </location>
</feature>
<evidence type="ECO:0000313" key="3">
    <source>
        <dbReference type="Proteomes" id="UP000472676"/>
    </source>
</evidence>
<accession>A0A6M2BWR0</accession>
<dbReference type="Proteomes" id="UP000472676">
    <property type="component" value="Unassembled WGS sequence"/>
</dbReference>
<proteinExistence type="predicted"/>
<comment type="caution">
    <text evidence="2">The sequence shown here is derived from an EMBL/GenBank/DDBJ whole genome shotgun (WGS) entry which is preliminary data.</text>
</comment>
<sequence>MKTDTYDEPGALAEPKGITPRNSRRIGSEVKNGLVSLDGHVGRIEALNVELFAAMFLKSPIAKAVLARGEPLKFFLPNSSSGDDWAGVNITIAGVTKDRLATQRELPVVADRGNGYSSNPAGQLKPGDFGVHSHPDTVNLLKPLVGGVGSGRHGSSDPRASSD</sequence>
<name>A0A6M2BWR0_9GAMM</name>
<feature type="compositionally biased region" description="Basic and acidic residues" evidence="1">
    <location>
        <begin position="154"/>
        <end position="163"/>
    </location>
</feature>
<organism evidence="2 3">
    <name type="scientific">Solimonas terrae</name>
    <dbReference type="NCBI Taxonomy" id="1396819"/>
    <lineage>
        <taxon>Bacteria</taxon>
        <taxon>Pseudomonadati</taxon>
        <taxon>Pseudomonadota</taxon>
        <taxon>Gammaproteobacteria</taxon>
        <taxon>Nevskiales</taxon>
        <taxon>Nevskiaceae</taxon>
        <taxon>Solimonas</taxon>
    </lineage>
</organism>
<dbReference type="EMBL" id="JAAMOW010000010">
    <property type="protein sequence ID" value="NGY06631.1"/>
    <property type="molecule type" value="Genomic_DNA"/>
</dbReference>
<evidence type="ECO:0000256" key="1">
    <source>
        <dbReference type="SAM" id="MobiDB-lite"/>
    </source>
</evidence>
<keyword evidence="3" id="KW-1185">Reference proteome</keyword>
<dbReference type="RefSeq" id="WP_166260609.1">
    <property type="nucleotide sequence ID" value="NZ_JAAMOW010000010.1"/>
</dbReference>
<reference evidence="2 3" key="1">
    <citation type="journal article" date="2014" name="Int. J. Syst. Evol. Microbiol.">
        <title>Solimonas terrae sp. nov., isolated from soil.</title>
        <authorList>
            <person name="Kim S.J."/>
            <person name="Moon J.Y."/>
            <person name="Weon H.Y."/>
            <person name="Ahn J.H."/>
            <person name="Chen W.M."/>
            <person name="Kwon S.W."/>
        </authorList>
    </citation>
    <scope>NUCLEOTIDE SEQUENCE [LARGE SCALE GENOMIC DNA]</scope>
    <source>
        <strain evidence="2 3">KIS83-12</strain>
    </source>
</reference>